<dbReference type="PANTHER" id="PTHR45036:SF1">
    <property type="entry name" value="METHYLTRANSFERASE LIKE 7A"/>
    <property type="match status" value="1"/>
</dbReference>
<gene>
    <name evidence="2" type="ORF">VF724_00010</name>
</gene>
<evidence type="ECO:0000313" key="2">
    <source>
        <dbReference type="EMBL" id="MEB3100050.1"/>
    </source>
</evidence>
<dbReference type="RefSeq" id="WP_371752165.1">
    <property type="nucleotide sequence ID" value="NZ_JAYJLD010000001.1"/>
</dbReference>
<name>A0ABU5ZG37_9BACL</name>
<dbReference type="InterPro" id="IPR029063">
    <property type="entry name" value="SAM-dependent_MTases_sf"/>
</dbReference>
<keyword evidence="2" id="KW-0808">Transferase</keyword>
<dbReference type="SUPFAM" id="SSF53335">
    <property type="entry name" value="S-adenosyl-L-methionine-dependent methyltransferases"/>
    <property type="match status" value="1"/>
</dbReference>
<comment type="caution">
    <text evidence="2">The sequence shown here is derived from an EMBL/GenBank/DDBJ whole genome shotgun (WGS) entry which is preliminary data.</text>
</comment>
<accession>A0ABU5ZG37</accession>
<dbReference type="PANTHER" id="PTHR45036">
    <property type="entry name" value="METHYLTRANSFERASE LIKE 7B"/>
    <property type="match status" value="1"/>
</dbReference>
<feature type="domain" description="Methyltransferase type 11" evidence="1">
    <location>
        <begin position="37"/>
        <end position="129"/>
    </location>
</feature>
<dbReference type="GO" id="GO:0008168">
    <property type="term" value="F:methyltransferase activity"/>
    <property type="evidence" value="ECO:0007669"/>
    <property type="project" value="UniProtKB-KW"/>
</dbReference>
<dbReference type="EMBL" id="JAYJLD010000001">
    <property type="protein sequence ID" value="MEB3100050.1"/>
    <property type="molecule type" value="Genomic_DNA"/>
</dbReference>
<proteinExistence type="predicted"/>
<reference evidence="2" key="1">
    <citation type="submission" date="2023-12" db="EMBL/GenBank/DDBJ databases">
        <title>Fervidustalea candida gen. nov., sp. nov., a novel member of the family Paenibacillaceae isolated from a geothermal area.</title>
        <authorList>
            <person name="Li W.-J."/>
            <person name="Jiao J.-Y."/>
            <person name="Chen Y."/>
        </authorList>
    </citation>
    <scope>NUCLEOTIDE SEQUENCE</scope>
    <source>
        <strain evidence="2">SYSU GA230002</strain>
    </source>
</reference>
<dbReference type="Proteomes" id="UP001310386">
    <property type="component" value="Unassembled WGS sequence"/>
</dbReference>
<dbReference type="Gene3D" id="3.40.50.150">
    <property type="entry name" value="Vaccinia Virus protein VP39"/>
    <property type="match status" value="1"/>
</dbReference>
<keyword evidence="3" id="KW-1185">Reference proteome</keyword>
<dbReference type="GO" id="GO:0032259">
    <property type="term" value="P:methylation"/>
    <property type="evidence" value="ECO:0007669"/>
    <property type="project" value="UniProtKB-KW"/>
</dbReference>
<organism evidence="2 3">
    <name type="scientific">Ferviditalea candida</name>
    <dbReference type="NCBI Taxonomy" id="3108399"/>
    <lineage>
        <taxon>Bacteria</taxon>
        <taxon>Bacillati</taxon>
        <taxon>Bacillota</taxon>
        <taxon>Bacilli</taxon>
        <taxon>Bacillales</taxon>
        <taxon>Paenibacillaceae</taxon>
        <taxon>Ferviditalea</taxon>
    </lineage>
</organism>
<evidence type="ECO:0000313" key="3">
    <source>
        <dbReference type="Proteomes" id="UP001310386"/>
    </source>
</evidence>
<dbReference type="Pfam" id="PF08241">
    <property type="entry name" value="Methyltransf_11"/>
    <property type="match status" value="1"/>
</dbReference>
<keyword evidence="2" id="KW-0489">Methyltransferase</keyword>
<dbReference type="InterPro" id="IPR013216">
    <property type="entry name" value="Methyltransf_11"/>
</dbReference>
<protein>
    <submittedName>
        <fullName evidence="2">Class I SAM-dependent methyltransferase</fullName>
    </submittedName>
</protein>
<dbReference type="CDD" id="cd02440">
    <property type="entry name" value="AdoMet_MTases"/>
    <property type="match status" value="1"/>
</dbReference>
<dbReference type="InterPro" id="IPR052356">
    <property type="entry name" value="Thiol_S-MT"/>
</dbReference>
<evidence type="ECO:0000259" key="1">
    <source>
        <dbReference type="Pfam" id="PF08241"/>
    </source>
</evidence>
<sequence length="199" mass="22748">MGTYFRTNYDQLMKPLEKRMFSRIRSKLLAKAQGHVLEVGSGTGINFPLYTNVEVTAIEPDQTMRDQSMKRVKEASVPIQVEDGDAQRLKFADDTFDTVVGTLVLCSIPDPLQALQEMRRVLKSQGKFLLFEHIRSDNPVLGKTMDILTPAWKRMFDGCHLNRNTVEIIRNAGIEIESIHRMFNRIFVVIEGSNPKQSY</sequence>